<name>A0A9D4I361_DREPO</name>
<protein>
    <submittedName>
        <fullName evidence="2">Uncharacterized protein</fullName>
    </submittedName>
</protein>
<gene>
    <name evidence="2" type="ORF">DPMN_180801</name>
</gene>
<feature type="region of interest" description="Disordered" evidence="1">
    <location>
        <begin position="50"/>
        <end position="69"/>
    </location>
</feature>
<keyword evidence="3" id="KW-1185">Reference proteome</keyword>
<reference evidence="2" key="2">
    <citation type="submission" date="2020-11" db="EMBL/GenBank/DDBJ databases">
        <authorList>
            <person name="McCartney M.A."/>
            <person name="Auch B."/>
            <person name="Kono T."/>
            <person name="Mallez S."/>
            <person name="Becker A."/>
            <person name="Gohl D.M."/>
            <person name="Silverstein K.A.T."/>
            <person name="Koren S."/>
            <person name="Bechman K.B."/>
            <person name="Herman A."/>
            <person name="Abrahante J.E."/>
            <person name="Garbe J."/>
        </authorList>
    </citation>
    <scope>NUCLEOTIDE SEQUENCE</scope>
    <source>
        <strain evidence="2">Duluth1</strain>
        <tissue evidence="2">Whole animal</tissue>
    </source>
</reference>
<dbReference type="AlphaFoldDB" id="A0A9D4I361"/>
<comment type="caution">
    <text evidence="2">The sequence shown here is derived from an EMBL/GenBank/DDBJ whole genome shotgun (WGS) entry which is preliminary data.</text>
</comment>
<evidence type="ECO:0000313" key="3">
    <source>
        <dbReference type="Proteomes" id="UP000828390"/>
    </source>
</evidence>
<organism evidence="2 3">
    <name type="scientific">Dreissena polymorpha</name>
    <name type="common">Zebra mussel</name>
    <name type="synonym">Mytilus polymorpha</name>
    <dbReference type="NCBI Taxonomy" id="45954"/>
    <lineage>
        <taxon>Eukaryota</taxon>
        <taxon>Metazoa</taxon>
        <taxon>Spiralia</taxon>
        <taxon>Lophotrochozoa</taxon>
        <taxon>Mollusca</taxon>
        <taxon>Bivalvia</taxon>
        <taxon>Autobranchia</taxon>
        <taxon>Heteroconchia</taxon>
        <taxon>Euheterodonta</taxon>
        <taxon>Imparidentia</taxon>
        <taxon>Neoheterodontei</taxon>
        <taxon>Myida</taxon>
        <taxon>Dreissenoidea</taxon>
        <taxon>Dreissenidae</taxon>
        <taxon>Dreissena</taxon>
    </lineage>
</organism>
<sequence>MRIGLREQRLRRRLRRRRSCTFFPPGRPPLLVDALDDLLLLKTHNLAGDDANPRRTCAAHTEGHERLKY</sequence>
<dbReference type="EMBL" id="JAIWYP010000010">
    <property type="protein sequence ID" value="KAH3746394.1"/>
    <property type="molecule type" value="Genomic_DNA"/>
</dbReference>
<dbReference type="Proteomes" id="UP000828390">
    <property type="component" value="Unassembled WGS sequence"/>
</dbReference>
<accession>A0A9D4I361</accession>
<evidence type="ECO:0000313" key="2">
    <source>
        <dbReference type="EMBL" id="KAH3746394.1"/>
    </source>
</evidence>
<evidence type="ECO:0000256" key="1">
    <source>
        <dbReference type="SAM" id="MobiDB-lite"/>
    </source>
</evidence>
<reference evidence="2" key="1">
    <citation type="journal article" date="2019" name="bioRxiv">
        <title>The Genome of the Zebra Mussel, Dreissena polymorpha: A Resource for Invasive Species Research.</title>
        <authorList>
            <person name="McCartney M.A."/>
            <person name="Auch B."/>
            <person name="Kono T."/>
            <person name="Mallez S."/>
            <person name="Zhang Y."/>
            <person name="Obille A."/>
            <person name="Becker A."/>
            <person name="Abrahante J.E."/>
            <person name="Garbe J."/>
            <person name="Badalamenti J.P."/>
            <person name="Herman A."/>
            <person name="Mangelson H."/>
            <person name="Liachko I."/>
            <person name="Sullivan S."/>
            <person name="Sone E.D."/>
            <person name="Koren S."/>
            <person name="Silverstein K.A.T."/>
            <person name="Beckman K.B."/>
            <person name="Gohl D.M."/>
        </authorList>
    </citation>
    <scope>NUCLEOTIDE SEQUENCE</scope>
    <source>
        <strain evidence="2">Duluth1</strain>
        <tissue evidence="2">Whole animal</tissue>
    </source>
</reference>
<proteinExistence type="predicted"/>